<evidence type="ECO:0000256" key="11">
    <source>
        <dbReference type="ARBA" id="ARBA00023049"/>
    </source>
</evidence>
<organism evidence="19 20">
    <name type="scientific">Nocardioides baekrokdamisoli</name>
    <dbReference type="NCBI Taxonomy" id="1804624"/>
    <lineage>
        <taxon>Bacteria</taxon>
        <taxon>Bacillati</taxon>
        <taxon>Actinomycetota</taxon>
        <taxon>Actinomycetes</taxon>
        <taxon>Propionibacteriales</taxon>
        <taxon>Nocardioidaceae</taxon>
        <taxon>Nocardioides</taxon>
    </lineage>
</organism>
<name>A0A3G9IAZ8_9ACTN</name>
<reference evidence="19 20" key="1">
    <citation type="submission" date="2018-11" db="EMBL/GenBank/DDBJ databases">
        <title>Complete genome sequence of Nocardioides baekrokdamisoli strain KCTC 39748.</title>
        <authorList>
            <person name="Kang S.W."/>
            <person name="Lee K.C."/>
            <person name="Kim K.K."/>
            <person name="Kim J.S."/>
            <person name="Kim D.S."/>
            <person name="Ko S.H."/>
            <person name="Yang S.H."/>
            <person name="Shin Y.K."/>
            <person name="Lee J.S."/>
        </authorList>
    </citation>
    <scope>NUCLEOTIDE SEQUENCE [LARGE SCALE GENOMIC DNA]</scope>
    <source>
        <strain evidence="19 20">KCTC 39748</strain>
    </source>
</reference>
<dbReference type="Pfam" id="PF02163">
    <property type="entry name" value="Peptidase_M50"/>
    <property type="match status" value="1"/>
</dbReference>
<evidence type="ECO:0000256" key="1">
    <source>
        <dbReference type="ARBA" id="ARBA00004651"/>
    </source>
</evidence>
<dbReference type="CDD" id="cd06164">
    <property type="entry name" value="S2P-M50_SpoIVFB_CBS"/>
    <property type="match status" value="1"/>
</dbReference>
<dbReference type="SUPFAM" id="SSF54631">
    <property type="entry name" value="CBS-domain pair"/>
    <property type="match status" value="1"/>
</dbReference>
<feature type="binding site" evidence="16">
    <location>
        <position position="77"/>
    </location>
    <ligand>
        <name>Zn(2+)</name>
        <dbReference type="ChEBI" id="CHEBI:29105"/>
        <note>catalytic</note>
    </ligand>
</feature>
<feature type="transmembrane region" description="Helical" evidence="14">
    <location>
        <begin position="53"/>
        <end position="73"/>
    </location>
</feature>
<dbReference type="AlphaFoldDB" id="A0A3G9IAZ8"/>
<feature type="domain" description="Peptidase M50" evidence="18">
    <location>
        <begin position="144"/>
        <end position="200"/>
    </location>
</feature>
<comment type="cofactor">
    <cofactor evidence="14 16">
        <name>Zn(2+)</name>
        <dbReference type="ChEBI" id="CHEBI:29105"/>
    </cofactor>
    <text evidence="14 16">Binds 1 zinc ion per subunit.</text>
</comment>
<dbReference type="PANTHER" id="PTHR39188:SF3">
    <property type="entry name" value="STAGE IV SPORULATION PROTEIN FB"/>
    <property type="match status" value="1"/>
</dbReference>
<evidence type="ECO:0000259" key="17">
    <source>
        <dbReference type="Pfam" id="PF00571"/>
    </source>
</evidence>
<dbReference type="RefSeq" id="WP_125565981.1">
    <property type="nucleotide sequence ID" value="NZ_AP019307.1"/>
</dbReference>
<evidence type="ECO:0000256" key="9">
    <source>
        <dbReference type="ARBA" id="ARBA00022833"/>
    </source>
</evidence>
<keyword evidence="9 14" id="KW-0862">Zinc</keyword>
<evidence type="ECO:0000256" key="15">
    <source>
        <dbReference type="PIRSR" id="PIRSR006404-1"/>
    </source>
</evidence>
<keyword evidence="10 14" id="KW-1133">Transmembrane helix</keyword>
<dbReference type="PIRSF" id="PIRSF006404">
    <property type="entry name" value="UCP006404_Pept_M50_CBS"/>
    <property type="match status" value="1"/>
</dbReference>
<dbReference type="OrthoDB" id="9781963at2"/>
<keyword evidence="6 14" id="KW-0479">Metal-binding</keyword>
<evidence type="ECO:0000313" key="20">
    <source>
        <dbReference type="Proteomes" id="UP000271573"/>
    </source>
</evidence>
<evidence type="ECO:0000256" key="3">
    <source>
        <dbReference type="ARBA" id="ARBA00022475"/>
    </source>
</evidence>
<dbReference type="InterPro" id="IPR046342">
    <property type="entry name" value="CBS_dom_sf"/>
</dbReference>
<evidence type="ECO:0000256" key="12">
    <source>
        <dbReference type="ARBA" id="ARBA00023122"/>
    </source>
</evidence>
<dbReference type="InterPro" id="IPR000644">
    <property type="entry name" value="CBS_dom"/>
</dbReference>
<accession>A0A3G9IAZ8</accession>
<evidence type="ECO:0000256" key="6">
    <source>
        <dbReference type="ARBA" id="ARBA00022723"/>
    </source>
</evidence>
<feature type="binding site" evidence="16">
    <location>
        <position position="168"/>
    </location>
    <ligand>
        <name>Zn(2+)</name>
        <dbReference type="ChEBI" id="CHEBI:29105"/>
        <note>catalytic</note>
    </ligand>
</feature>
<dbReference type="Gene3D" id="3.10.580.10">
    <property type="entry name" value="CBS-domain"/>
    <property type="match status" value="1"/>
</dbReference>
<gene>
    <name evidence="19" type="ORF">Back2_02270</name>
</gene>
<comment type="similarity">
    <text evidence="2 14">Belongs to the peptidase M50B family.</text>
</comment>
<feature type="transmembrane region" description="Helical" evidence="14">
    <location>
        <begin position="113"/>
        <end position="134"/>
    </location>
</feature>
<dbReference type="KEGG" id="nbe:Back2_02270"/>
<dbReference type="Proteomes" id="UP000271573">
    <property type="component" value="Chromosome"/>
</dbReference>
<dbReference type="PANTHER" id="PTHR39188">
    <property type="entry name" value="MEMBRANE-ASSOCIATED ZINC METALLOPROTEASE M50B"/>
    <property type="match status" value="1"/>
</dbReference>
<dbReference type="Pfam" id="PF00571">
    <property type="entry name" value="CBS"/>
    <property type="match status" value="1"/>
</dbReference>
<dbReference type="EMBL" id="AP019307">
    <property type="protein sequence ID" value="BBH15940.1"/>
    <property type="molecule type" value="Genomic_DNA"/>
</dbReference>
<feature type="transmembrane region" description="Helical" evidence="14">
    <location>
        <begin position="154"/>
        <end position="173"/>
    </location>
</feature>
<evidence type="ECO:0000256" key="10">
    <source>
        <dbReference type="ARBA" id="ARBA00022989"/>
    </source>
</evidence>
<keyword evidence="8 14" id="KW-0378">Hydrolase</keyword>
<comment type="subcellular location">
    <subcellularLocation>
        <location evidence="1 14">Cell membrane</location>
        <topology evidence="1 14">Multi-pass membrane protein</topology>
    </subcellularLocation>
</comment>
<proteinExistence type="inferred from homology"/>
<feature type="transmembrane region" description="Helical" evidence="14">
    <location>
        <begin position="21"/>
        <end position="41"/>
    </location>
</feature>
<feature type="active site" evidence="15">
    <location>
        <position position="74"/>
    </location>
</feature>
<feature type="transmembrane region" description="Helical" evidence="14">
    <location>
        <begin position="193"/>
        <end position="215"/>
    </location>
</feature>
<dbReference type="InterPro" id="IPR016483">
    <property type="entry name" value="UCP006404_Pept_M50_CBS"/>
</dbReference>
<dbReference type="GO" id="GO:0005886">
    <property type="term" value="C:plasma membrane"/>
    <property type="evidence" value="ECO:0007669"/>
    <property type="project" value="UniProtKB-SubCell"/>
</dbReference>
<evidence type="ECO:0000256" key="4">
    <source>
        <dbReference type="ARBA" id="ARBA00022670"/>
    </source>
</evidence>
<protein>
    <recommendedName>
        <fullName evidence="14">Zinc metalloprotease</fullName>
    </recommendedName>
</protein>
<sequence>MAGKQDLHPVGGLRLGHVTGSPVYVTPSWFLFAIIFSLAVGPRVDSIEPGLGAWKYLAGFAFAVVLLASILIHEAAHTIAAQRLGYETGPIVLHFLGGHSTMLAESRRPRDQFIVGVVGPLASLAIAGVGFLGFLGHPTGLIRAAVWELAGANLIVGAFNLLPGLPLDGGLVLRSGLWALTKNAATATRIAAWCGRLLAILVLLVPFALSVANIYEVSTVNSVLFALVALTMWTSASSALGRTHRDAILNRMADIHVRDLTRRTLTVPDDLPLAEAVRRAHEAEAGSIVTVTADGRPLGIVHEGALAATPQDRRPWLATSTVTRALTPGLTVPADIGVVDLLKLMQAEPSTEYLALEADGSICGVVSAADVDAAFRQSAQ</sequence>
<dbReference type="InterPro" id="IPR008915">
    <property type="entry name" value="Peptidase_M50"/>
</dbReference>
<keyword evidence="7" id="KW-0677">Repeat</keyword>
<keyword evidence="13 14" id="KW-0472">Membrane</keyword>
<evidence type="ECO:0000256" key="13">
    <source>
        <dbReference type="ARBA" id="ARBA00023136"/>
    </source>
</evidence>
<evidence type="ECO:0000256" key="2">
    <source>
        <dbReference type="ARBA" id="ARBA00007931"/>
    </source>
</evidence>
<keyword evidence="11 14" id="KW-0482">Metalloprotease</keyword>
<feature type="binding site" evidence="16">
    <location>
        <position position="73"/>
    </location>
    <ligand>
        <name>Zn(2+)</name>
        <dbReference type="ChEBI" id="CHEBI:29105"/>
        <note>catalytic</note>
    </ligand>
</feature>
<dbReference type="GO" id="GO:0046872">
    <property type="term" value="F:metal ion binding"/>
    <property type="evidence" value="ECO:0007669"/>
    <property type="project" value="UniProtKB-UniRule"/>
</dbReference>
<evidence type="ECO:0000256" key="14">
    <source>
        <dbReference type="PIRNR" id="PIRNR006404"/>
    </source>
</evidence>
<keyword evidence="20" id="KW-1185">Reference proteome</keyword>
<keyword evidence="3 14" id="KW-1003">Cell membrane</keyword>
<keyword evidence="5 14" id="KW-0812">Transmembrane</keyword>
<evidence type="ECO:0000256" key="8">
    <source>
        <dbReference type="ARBA" id="ARBA00022801"/>
    </source>
</evidence>
<keyword evidence="12" id="KW-0129">CBS domain</keyword>
<dbReference type="GO" id="GO:0006508">
    <property type="term" value="P:proteolysis"/>
    <property type="evidence" value="ECO:0007669"/>
    <property type="project" value="UniProtKB-KW"/>
</dbReference>
<evidence type="ECO:0000256" key="5">
    <source>
        <dbReference type="ARBA" id="ARBA00022692"/>
    </source>
</evidence>
<feature type="domain" description="CBS" evidence="17">
    <location>
        <begin position="257"/>
        <end position="306"/>
    </location>
</feature>
<keyword evidence="4 14" id="KW-0645">Protease</keyword>
<evidence type="ECO:0000256" key="7">
    <source>
        <dbReference type="ARBA" id="ARBA00022737"/>
    </source>
</evidence>
<dbReference type="GO" id="GO:0008237">
    <property type="term" value="F:metallopeptidase activity"/>
    <property type="evidence" value="ECO:0007669"/>
    <property type="project" value="UniProtKB-UniRule"/>
</dbReference>
<evidence type="ECO:0000259" key="18">
    <source>
        <dbReference type="Pfam" id="PF02163"/>
    </source>
</evidence>
<evidence type="ECO:0000256" key="16">
    <source>
        <dbReference type="PIRSR" id="PIRSR006404-2"/>
    </source>
</evidence>
<feature type="transmembrane region" description="Helical" evidence="14">
    <location>
        <begin position="221"/>
        <end position="241"/>
    </location>
</feature>
<evidence type="ECO:0000313" key="19">
    <source>
        <dbReference type="EMBL" id="BBH15940.1"/>
    </source>
</evidence>